<feature type="transmembrane region" description="Helical" evidence="7">
    <location>
        <begin position="75"/>
        <end position="94"/>
    </location>
</feature>
<evidence type="ECO:0000256" key="5">
    <source>
        <dbReference type="ARBA" id="ARBA00022989"/>
    </source>
</evidence>
<feature type="transmembrane region" description="Helical" evidence="7">
    <location>
        <begin position="179"/>
        <end position="202"/>
    </location>
</feature>
<dbReference type="Proteomes" id="UP001596139">
    <property type="component" value="Unassembled WGS sequence"/>
</dbReference>
<keyword evidence="9" id="KW-1185">Reference proteome</keyword>
<comment type="similarity">
    <text evidence="2">Belongs to the urea transporter family.</text>
</comment>
<proteinExistence type="inferred from homology"/>
<dbReference type="Gene3D" id="1.10.3430.10">
    <property type="entry name" value="Ammonium transporter AmtB like domains"/>
    <property type="match status" value="1"/>
</dbReference>
<dbReference type="Pfam" id="PF03253">
    <property type="entry name" value="UT"/>
    <property type="match status" value="1"/>
</dbReference>
<evidence type="ECO:0000313" key="9">
    <source>
        <dbReference type="Proteomes" id="UP001596139"/>
    </source>
</evidence>
<organism evidence="8 9">
    <name type="scientific">Streptomyces ochraceiscleroticus</name>
    <dbReference type="NCBI Taxonomy" id="47761"/>
    <lineage>
        <taxon>Bacteria</taxon>
        <taxon>Bacillati</taxon>
        <taxon>Actinomycetota</taxon>
        <taxon>Actinomycetes</taxon>
        <taxon>Kitasatosporales</taxon>
        <taxon>Streptomycetaceae</taxon>
        <taxon>Streptomyces</taxon>
    </lineage>
</organism>
<evidence type="ECO:0000256" key="2">
    <source>
        <dbReference type="ARBA" id="ARBA00005914"/>
    </source>
</evidence>
<evidence type="ECO:0000256" key="6">
    <source>
        <dbReference type="ARBA" id="ARBA00023136"/>
    </source>
</evidence>
<dbReference type="EMBL" id="JBHSPX010000007">
    <property type="protein sequence ID" value="MFC6065827.1"/>
    <property type="molecule type" value="Genomic_DNA"/>
</dbReference>
<comment type="caution">
    <text evidence="8">The sequence shown here is derived from an EMBL/GenBank/DDBJ whole genome shotgun (WGS) entry which is preliminary data.</text>
</comment>
<evidence type="ECO:0000256" key="3">
    <source>
        <dbReference type="ARBA" id="ARBA00022475"/>
    </source>
</evidence>
<keyword evidence="6 7" id="KW-0472">Membrane</keyword>
<gene>
    <name evidence="8" type="ORF">ACFP4F_25260</name>
</gene>
<name>A0ABW1MRX4_9ACTN</name>
<evidence type="ECO:0000313" key="8">
    <source>
        <dbReference type="EMBL" id="MFC6065827.1"/>
    </source>
</evidence>
<evidence type="ECO:0000256" key="1">
    <source>
        <dbReference type="ARBA" id="ARBA00004651"/>
    </source>
</evidence>
<keyword evidence="4 7" id="KW-0812">Transmembrane</keyword>
<dbReference type="RefSeq" id="WP_245659639.1">
    <property type="nucleotide sequence ID" value="NZ_JBHSPX010000007.1"/>
</dbReference>
<feature type="transmembrane region" description="Helical" evidence="7">
    <location>
        <begin position="100"/>
        <end position="121"/>
    </location>
</feature>
<keyword evidence="3" id="KW-1003">Cell membrane</keyword>
<feature type="transmembrane region" description="Helical" evidence="7">
    <location>
        <begin position="209"/>
        <end position="227"/>
    </location>
</feature>
<dbReference type="InterPro" id="IPR004937">
    <property type="entry name" value="Urea_transporter"/>
</dbReference>
<feature type="transmembrane region" description="Helical" evidence="7">
    <location>
        <begin position="24"/>
        <end position="43"/>
    </location>
</feature>
<feature type="transmembrane region" description="Helical" evidence="7">
    <location>
        <begin position="290"/>
        <end position="309"/>
    </location>
</feature>
<dbReference type="PANTHER" id="PTHR10464:SF4">
    <property type="entry name" value="UREA TRANSPORTER"/>
    <property type="match status" value="1"/>
</dbReference>
<feature type="transmembrane region" description="Helical" evidence="7">
    <location>
        <begin position="133"/>
        <end position="152"/>
    </location>
</feature>
<reference evidence="9" key="1">
    <citation type="journal article" date="2019" name="Int. J. Syst. Evol. Microbiol.">
        <title>The Global Catalogue of Microorganisms (GCM) 10K type strain sequencing project: providing services to taxonomists for standard genome sequencing and annotation.</title>
        <authorList>
            <consortium name="The Broad Institute Genomics Platform"/>
            <consortium name="The Broad Institute Genome Sequencing Center for Infectious Disease"/>
            <person name="Wu L."/>
            <person name="Ma J."/>
        </authorList>
    </citation>
    <scope>NUCLEOTIDE SEQUENCE [LARGE SCALE GENOMIC DNA]</scope>
    <source>
        <strain evidence="9">CGMCC 1.15180</strain>
    </source>
</reference>
<protein>
    <submittedName>
        <fullName evidence="8">Urea transporter</fullName>
    </submittedName>
</protein>
<dbReference type="PANTHER" id="PTHR10464">
    <property type="entry name" value="UREA TRANSPORTER"/>
    <property type="match status" value="1"/>
</dbReference>
<keyword evidence="5 7" id="KW-1133">Transmembrane helix</keyword>
<evidence type="ECO:0000256" key="7">
    <source>
        <dbReference type="SAM" id="Phobius"/>
    </source>
</evidence>
<evidence type="ECO:0000256" key="4">
    <source>
        <dbReference type="ARBA" id="ARBA00022692"/>
    </source>
</evidence>
<accession>A0ABW1MRX4</accession>
<sequence>MQQPIPDRRSYAFLLRVLRGQAQVDFLPSALAGLVFTVALCAAGWQYGVYGLCGTALGTATAQVLGVARDRVTAGLEGFNSCLVAVGFAAFLGAGHLSTALLAAGGCVVVTVLTGAAATLLRPWHLPTLTLPYCVTASAMTIAAPGFVRVWHQGPGLATLTRPASGRTALTWPDLWHAFFSNIAQIFFMPQWYVGALFLLGIFVADRRLGALACLGSVVGIAAAWLLGAPAGQIADGGMGYNAVLVTMALGGVFLATDRWSLAYAVTGATAATILTPAAAALFAPSGGHTFTWPFVLTTLAFLVAVPAFPRLRKAGEPQPVAAAGGATPPAAAA</sequence>
<feature type="transmembrane region" description="Helical" evidence="7">
    <location>
        <begin position="263"/>
        <end position="284"/>
    </location>
</feature>
<feature type="transmembrane region" description="Helical" evidence="7">
    <location>
        <begin position="239"/>
        <end position="256"/>
    </location>
</feature>
<comment type="subcellular location">
    <subcellularLocation>
        <location evidence="1">Cell membrane</location>
        <topology evidence="1">Multi-pass membrane protein</topology>
    </subcellularLocation>
</comment>
<dbReference type="InterPro" id="IPR029020">
    <property type="entry name" value="Ammonium/urea_transptr"/>
</dbReference>